<dbReference type="RefSeq" id="WP_129223052.1">
    <property type="nucleotide sequence ID" value="NZ_QYBB01000002.1"/>
</dbReference>
<organism evidence="1 2">
    <name type="scientific">Lichenibacterium minor</name>
    <dbReference type="NCBI Taxonomy" id="2316528"/>
    <lineage>
        <taxon>Bacteria</taxon>
        <taxon>Pseudomonadati</taxon>
        <taxon>Pseudomonadota</taxon>
        <taxon>Alphaproteobacteria</taxon>
        <taxon>Hyphomicrobiales</taxon>
        <taxon>Lichenihabitantaceae</taxon>
        <taxon>Lichenibacterium</taxon>
    </lineage>
</organism>
<evidence type="ECO:0000313" key="2">
    <source>
        <dbReference type="Proteomes" id="UP000290759"/>
    </source>
</evidence>
<keyword evidence="2" id="KW-1185">Reference proteome</keyword>
<dbReference type="AlphaFoldDB" id="A0A4Q2U935"/>
<accession>A0A4Q2U935</accession>
<reference evidence="1 2" key="2">
    <citation type="submission" date="2019-02" db="EMBL/GenBank/DDBJ databases">
        <title>'Lichenibacterium ramalinii' gen. nov. sp. nov., 'Lichenibacterium minor' gen. nov. sp. nov.</title>
        <authorList>
            <person name="Pankratov T."/>
        </authorList>
    </citation>
    <scope>NUCLEOTIDE SEQUENCE [LARGE SCALE GENOMIC DNA]</scope>
    <source>
        <strain evidence="1 2">RmlP026</strain>
    </source>
</reference>
<proteinExistence type="predicted"/>
<name>A0A4Q2U935_9HYPH</name>
<evidence type="ECO:0000313" key="1">
    <source>
        <dbReference type="EMBL" id="RYC33299.1"/>
    </source>
</evidence>
<protein>
    <submittedName>
        <fullName evidence="1">Uncharacterized protein</fullName>
    </submittedName>
</protein>
<sequence>MSIFLRTDDPHALAARFNGLIAAREVASWTVDRFGNYFHDVPHWHYAAFFNPVALGDGLRLNLHFIDKRCDRRFCFAELHGAMLQALLQHCGDRFHDAHVSRGPDHGDEAFDG</sequence>
<comment type="caution">
    <text evidence="1">The sequence shown here is derived from an EMBL/GenBank/DDBJ whole genome shotgun (WGS) entry which is preliminary data.</text>
</comment>
<dbReference type="OrthoDB" id="9132821at2"/>
<reference evidence="1 2" key="1">
    <citation type="submission" date="2018-12" db="EMBL/GenBank/DDBJ databases">
        <authorList>
            <person name="Grouzdev D.S."/>
            <person name="Krutkina M.S."/>
        </authorList>
    </citation>
    <scope>NUCLEOTIDE SEQUENCE [LARGE SCALE GENOMIC DNA]</scope>
    <source>
        <strain evidence="1 2">RmlP026</strain>
    </source>
</reference>
<dbReference type="EMBL" id="QYBB01000002">
    <property type="protein sequence ID" value="RYC33299.1"/>
    <property type="molecule type" value="Genomic_DNA"/>
</dbReference>
<dbReference type="Proteomes" id="UP000290759">
    <property type="component" value="Unassembled WGS sequence"/>
</dbReference>
<gene>
    <name evidence="1" type="ORF">D3273_02155</name>
</gene>